<sequence length="462" mass="50476">MPVQAPPGSSSVLKRGRPGRSGVTGRPQAAPDSDCWAVTKTKAGKLCTGLFGAGMAQPYLDSQVAALQQCIPAIFKSNGSSDGDPASRRSRLYALEVAALEREQEQQQRYRAVFIPVDPHLGREINCEILNTDIRNYPWKETPFGDVYYSPRYDDERYTYRHVILSRGVRKEAEKLAATMPGGLLTEDMFIHCLGIALSPGWTHFMCFHHKLKELILRRPKEQENARGRRRPHVDGAPGDGDEVLVDSDDEQPGSSSLCKSGNCQPWPHEKIVDGEGPTEPWQESTRAGPVKHCDGATVSGNAHRGGVERSYFSQTSTRCDIAPKSRQQDSAERGFGQAGHEELGVRQTIDQVPEGSADIGDDSALQTCETGRLCRAGVNGVSSAVCGSSRQTCDAPDSTLGQTDNHLTGDETGEQSGGGVNERRRTELFGVQKRCREAHAGNGDREEQPKVKHNKIHNCDS</sequence>
<dbReference type="Pfam" id="PF01111">
    <property type="entry name" value="CKS"/>
    <property type="match status" value="1"/>
</dbReference>
<dbReference type="SUPFAM" id="SSF55637">
    <property type="entry name" value="Cell cycle regulatory proteins"/>
    <property type="match status" value="1"/>
</dbReference>
<feature type="region of interest" description="Disordered" evidence="2">
    <location>
        <begin position="1"/>
        <end position="32"/>
    </location>
</feature>
<dbReference type="EMBL" id="MIGC01000342">
    <property type="protein sequence ID" value="PHJ25272.1"/>
    <property type="molecule type" value="Genomic_DNA"/>
</dbReference>
<feature type="compositionally biased region" description="Acidic residues" evidence="2">
    <location>
        <begin position="240"/>
        <end position="252"/>
    </location>
</feature>
<dbReference type="AlphaFoldDB" id="A0A2C6LEJ5"/>
<feature type="compositionally biased region" description="Polar residues" evidence="2">
    <location>
        <begin position="253"/>
        <end position="264"/>
    </location>
</feature>
<name>A0A2C6LEJ5_9APIC</name>
<evidence type="ECO:0000256" key="1">
    <source>
        <dbReference type="RuleBase" id="RU311113"/>
    </source>
</evidence>
<organism evidence="3 4">
    <name type="scientific">Cystoisospora suis</name>
    <dbReference type="NCBI Taxonomy" id="483139"/>
    <lineage>
        <taxon>Eukaryota</taxon>
        <taxon>Sar</taxon>
        <taxon>Alveolata</taxon>
        <taxon>Apicomplexa</taxon>
        <taxon>Conoidasida</taxon>
        <taxon>Coccidia</taxon>
        <taxon>Eucoccidiorida</taxon>
        <taxon>Eimeriorina</taxon>
        <taxon>Sarcocystidae</taxon>
        <taxon>Cystoisospora</taxon>
    </lineage>
</organism>
<feature type="compositionally biased region" description="Basic residues" evidence="2">
    <location>
        <begin position="452"/>
        <end position="462"/>
    </location>
</feature>
<dbReference type="GO" id="GO:0016538">
    <property type="term" value="F:cyclin-dependent protein serine/threonine kinase regulator activity"/>
    <property type="evidence" value="ECO:0007669"/>
    <property type="project" value="InterPro"/>
</dbReference>
<dbReference type="SMART" id="SM01084">
    <property type="entry name" value="CKS"/>
    <property type="match status" value="1"/>
</dbReference>
<dbReference type="GO" id="GO:0016301">
    <property type="term" value="F:kinase activity"/>
    <property type="evidence" value="ECO:0007669"/>
    <property type="project" value="UniProtKB-KW"/>
</dbReference>
<proteinExistence type="inferred from homology"/>
<feature type="region of interest" description="Disordered" evidence="2">
    <location>
        <begin position="389"/>
        <end position="462"/>
    </location>
</feature>
<dbReference type="Proteomes" id="UP000221165">
    <property type="component" value="Unassembled WGS sequence"/>
</dbReference>
<protein>
    <recommendedName>
        <fullName evidence="1">Cyclin-dependent kinases regulatory subunit</fullName>
    </recommendedName>
</protein>
<keyword evidence="3" id="KW-0418">Kinase</keyword>
<feature type="compositionally biased region" description="Basic and acidic residues" evidence="2">
    <location>
        <begin position="322"/>
        <end position="333"/>
    </location>
</feature>
<dbReference type="GO" id="GO:0051301">
    <property type="term" value="P:cell division"/>
    <property type="evidence" value="ECO:0007669"/>
    <property type="project" value="UniProtKB-UniRule"/>
</dbReference>
<comment type="caution">
    <text evidence="3">The sequence shown here is derived from an EMBL/GenBank/DDBJ whole genome shotgun (WGS) entry which is preliminary data.</text>
</comment>
<reference evidence="3 4" key="1">
    <citation type="journal article" date="2017" name="Int. J. Parasitol.">
        <title>The genome of the protozoan parasite Cystoisospora suis and a reverse vaccinology approach to identify vaccine candidates.</title>
        <authorList>
            <person name="Palmieri N."/>
            <person name="Shrestha A."/>
            <person name="Ruttkowski B."/>
            <person name="Beck T."/>
            <person name="Vogl C."/>
            <person name="Tomley F."/>
            <person name="Blake D.P."/>
            <person name="Joachim A."/>
        </authorList>
    </citation>
    <scope>NUCLEOTIDE SEQUENCE [LARGE SCALE GENOMIC DNA]</scope>
    <source>
        <strain evidence="3 4">Wien I</strain>
    </source>
</reference>
<evidence type="ECO:0000313" key="3">
    <source>
        <dbReference type="EMBL" id="PHJ25272.1"/>
    </source>
</evidence>
<comment type="similarity">
    <text evidence="1">Belongs to the CKS family.</text>
</comment>
<keyword evidence="3" id="KW-0808">Transferase</keyword>
<dbReference type="RefSeq" id="XP_067926944.1">
    <property type="nucleotide sequence ID" value="XM_068061070.1"/>
</dbReference>
<keyword evidence="1" id="KW-0131">Cell cycle</keyword>
<evidence type="ECO:0000313" key="4">
    <source>
        <dbReference type="Proteomes" id="UP000221165"/>
    </source>
</evidence>
<accession>A0A2C6LEJ5</accession>
<dbReference type="OrthoDB" id="332762at2759"/>
<dbReference type="Gene3D" id="3.30.170.10">
    <property type="entry name" value="Cyclin-dependent kinase, regulatory subunit"/>
    <property type="match status" value="1"/>
</dbReference>
<dbReference type="GeneID" id="94424281"/>
<dbReference type="InterPro" id="IPR036858">
    <property type="entry name" value="Cyclin-dep_kinase_reg-sub_sf"/>
</dbReference>
<dbReference type="VEuPathDB" id="ToxoDB:CSUI_000863"/>
<comment type="function">
    <text evidence="1">Binds to the catalytic subunit of the cyclin dependent kinases and is essential for their biological function.</text>
</comment>
<dbReference type="PRINTS" id="PR00296">
    <property type="entry name" value="CYCLINKINASE"/>
</dbReference>
<gene>
    <name evidence="3" type="ORF">CSUI_000863</name>
</gene>
<dbReference type="InterPro" id="IPR000789">
    <property type="entry name" value="Cyclin-dep_kinase_reg-sub"/>
</dbReference>
<evidence type="ECO:0000256" key="2">
    <source>
        <dbReference type="SAM" id="MobiDB-lite"/>
    </source>
</evidence>
<feature type="compositionally biased region" description="Basic and acidic residues" evidence="2">
    <location>
        <begin position="435"/>
        <end position="451"/>
    </location>
</feature>
<feature type="region of interest" description="Disordered" evidence="2">
    <location>
        <begin position="221"/>
        <end position="345"/>
    </location>
</feature>
<keyword evidence="1" id="KW-0132">Cell division</keyword>
<keyword evidence="4" id="KW-1185">Reference proteome</keyword>